<dbReference type="InterPro" id="IPR029063">
    <property type="entry name" value="SAM-dependent_MTases_sf"/>
</dbReference>
<dbReference type="eggNOG" id="COG2226">
    <property type="taxonomic scope" value="Bacteria"/>
</dbReference>
<dbReference type="AlphaFoldDB" id="D8JXH9"/>
<dbReference type="CDD" id="cd02440">
    <property type="entry name" value="AdoMet_MTases"/>
    <property type="match status" value="1"/>
</dbReference>
<comment type="similarity">
    <text evidence="1">Belongs to the methyltransferase superfamily.</text>
</comment>
<dbReference type="Proteomes" id="UP000002033">
    <property type="component" value="Chromosome"/>
</dbReference>
<dbReference type="GO" id="GO:0032259">
    <property type="term" value="P:methylation"/>
    <property type="evidence" value="ECO:0007669"/>
    <property type="project" value="UniProtKB-KW"/>
</dbReference>
<dbReference type="KEGG" id="hdn:Hden_3367"/>
<evidence type="ECO:0000256" key="1">
    <source>
        <dbReference type="ARBA" id="ARBA00008361"/>
    </source>
</evidence>
<evidence type="ECO:0000259" key="4">
    <source>
        <dbReference type="Pfam" id="PF08241"/>
    </source>
</evidence>
<feature type="domain" description="Methyltransferase type 11" evidence="4">
    <location>
        <begin position="48"/>
        <end position="143"/>
    </location>
</feature>
<organism evidence="5 6">
    <name type="scientific">Hyphomicrobium denitrificans (strain ATCC 51888 / DSM 1869 / NCIMB 11706 / TK 0415)</name>
    <dbReference type="NCBI Taxonomy" id="582899"/>
    <lineage>
        <taxon>Bacteria</taxon>
        <taxon>Pseudomonadati</taxon>
        <taxon>Pseudomonadota</taxon>
        <taxon>Alphaproteobacteria</taxon>
        <taxon>Hyphomicrobiales</taxon>
        <taxon>Hyphomicrobiaceae</taxon>
        <taxon>Hyphomicrobium</taxon>
    </lineage>
</organism>
<name>D8JXH9_HYPDA</name>
<dbReference type="SUPFAM" id="SSF53335">
    <property type="entry name" value="S-adenosyl-L-methionine-dependent methyltransferases"/>
    <property type="match status" value="1"/>
</dbReference>
<evidence type="ECO:0000313" key="5">
    <source>
        <dbReference type="EMBL" id="ADJ25160.1"/>
    </source>
</evidence>
<sequence>MTKDGTDLVRSQFGASAAAYATSDVHAKGESLARIVELARPQRHWQGLDVATGAGHMAAAFAPHLANIIASDITDEMLGEAAKLAADRNLANVSTAKAEAGALPFDDARFDLVCCRLAAHHFPDLRCFIAEVRRVLKAGGRFALVDNVAPDAQQLPDASQSDIADTAAAYNAFEKLRDPSHGLAPPPETWISLLTDAGFRIVAREQFGKELDFSSWVTRMRCAPDTITELRRILTSGPSNLRTFLQPRTDQDGELHFSLQELLIVADKTA</sequence>
<accession>D8JXH9</accession>
<dbReference type="HOGENOM" id="CLU_037990_10_0_5"/>
<reference evidence="6" key="1">
    <citation type="journal article" date="2011" name="J. Bacteriol.">
        <title>Genome sequences of eight morphologically diverse alphaproteobacteria.</title>
        <authorList>
            <consortium name="US DOE Joint Genome Institute"/>
            <person name="Brown P.J."/>
            <person name="Kysela D.T."/>
            <person name="Buechlein A."/>
            <person name="Hemmerich C."/>
            <person name="Brun Y.V."/>
        </authorList>
    </citation>
    <scope>NUCLEOTIDE SEQUENCE [LARGE SCALE GENOMIC DNA]</scope>
    <source>
        <strain evidence="6">ATCC 51888 / DSM 1869 / NCIB 11706 / TK 0415</strain>
    </source>
</reference>
<dbReference type="PANTHER" id="PTHR44942:SF4">
    <property type="entry name" value="METHYLTRANSFERASE TYPE 11 DOMAIN-CONTAINING PROTEIN"/>
    <property type="match status" value="1"/>
</dbReference>
<keyword evidence="2 5" id="KW-0489">Methyltransferase</keyword>
<keyword evidence="6" id="KW-1185">Reference proteome</keyword>
<evidence type="ECO:0000313" key="6">
    <source>
        <dbReference type="Proteomes" id="UP000002033"/>
    </source>
</evidence>
<dbReference type="PANTHER" id="PTHR44942">
    <property type="entry name" value="METHYLTRANSF_11 DOMAIN-CONTAINING PROTEIN"/>
    <property type="match status" value="1"/>
</dbReference>
<gene>
    <name evidence="5" type="ordered locus">Hden_3367</name>
</gene>
<dbReference type="STRING" id="582899.Hden_3367"/>
<dbReference type="InterPro" id="IPR051052">
    <property type="entry name" value="Diverse_substrate_MTase"/>
</dbReference>
<dbReference type="GO" id="GO:0008757">
    <property type="term" value="F:S-adenosylmethionine-dependent methyltransferase activity"/>
    <property type="evidence" value="ECO:0007669"/>
    <property type="project" value="InterPro"/>
</dbReference>
<dbReference type="EMBL" id="CP002083">
    <property type="protein sequence ID" value="ADJ25160.1"/>
    <property type="molecule type" value="Genomic_DNA"/>
</dbReference>
<keyword evidence="3 5" id="KW-0808">Transferase</keyword>
<dbReference type="RefSeq" id="WP_013217319.1">
    <property type="nucleotide sequence ID" value="NC_014313.1"/>
</dbReference>
<evidence type="ECO:0000256" key="3">
    <source>
        <dbReference type="ARBA" id="ARBA00022679"/>
    </source>
</evidence>
<protein>
    <submittedName>
        <fullName evidence="5">Methyltransferase type 11</fullName>
    </submittedName>
</protein>
<proteinExistence type="inferred from homology"/>
<dbReference type="Pfam" id="PF08241">
    <property type="entry name" value="Methyltransf_11"/>
    <property type="match status" value="1"/>
</dbReference>
<dbReference type="Gene3D" id="3.40.50.150">
    <property type="entry name" value="Vaccinia Virus protein VP39"/>
    <property type="match status" value="1"/>
</dbReference>
<dbReference type="InterPro" id="IPR013216">
    <property type="entry name" value="Methyltransf_11"/>
</dbReference>
<dbReference type="OrthoDB" id="9787738at2"/>
<evidence type="ECO:0000256" key="2">
    <source>
        <dbReference type="ARBA" id="ARBA00022603"/>
    </source>
</evidence>